<dbReference type="PANTHER" id="PTHR15641:SF1">
    <property type="entry name" value="ELONGATOR COMPLEX PROTEIN 5"/>
    <property type="match status" value="1"/>
</dbReference>
<keyword evidence="8" id="KW-0539">Nucleus</keyword>
<comment type="pathway">
    <text evidence="3">tRNA modification; 5-methoxycarbonylmethyl-2-thiouridine-tRNA biosynthesis.</text>
</comment>
<keyword evidence="7" id="KW-0819">tRNA processing</keyword>
<evidence type="ECO:0000313" key="10">
    <source>
        <dbReference type="Proteomes" id="UP001385951"/>
    </source>
</evidence>
<dbReference type="PANTHER" id="PTHR15641">
    <property type="entry name" value="ELONGATOR COMPLEX PROTEIN 5"/>
    <property type="match status" value="1"/>
</dbReference>
<comment type="caution">
    <text evidence="9">The sequence shown here is derived from an EMBL/GenBank/DDBJ whole genome shotgun (WGS) entry which is preliminary data.</text>
</comment>
<dbReference type="AlphaFoldDB" id="A0AAW0FUG0"/>
<evidence type="ECO:0000256" key="5">
    <source>
        <dbReference type="ARBA" id="ARBA00020264"/>
    </source>
</evidence>
<name>A0AAW0FUG0_9APHY</name>
<dbReference type="InterPro" id="IPR027417">
    <property type="entry name" value="P-loop_NTPase"/>
</dbReference>
<dbReference type="Gene3D" id="3.40.50.300">
    <property type="entry name" value="P-loop containing nucleotide triphosphate hydrolases"/>
    <property type="match status" value="1"/>
</dbReference>
<dbReference type="GO" id="GO:0005829">
    <property type="term" value="C:cytosol"/>
    <property type="evidence" value="ECO:0007669"/>
    <property type="project" value="TreeGrafter"/>
</dbReference>
<evidence type="ECO:0000313" key="9">
    <source>
        <dbReference type="EMBL" id="KAK7680922.1"/>
    </source>
</evidence>
<sequence length="144" mass="16561">MSPSPASINYPSSISLLNYVASSIFELEPKKLDDEEAVDNKLNKLQFRRKSGRSLTYQFIINTENHTYEPFKENTEEVEEDESLLKDLTTFNLTTNSKQKLAREQVELPFMQAQEALGSAGGAIVYEFEKDDDYDEEDPYEDPF</sequence>
<keyword evidence="6" id="KW-0963">Cytoplasm</keyword>
<evidence type="ECO:0000256" key="3">
    <source>
        <dbReference type="ARBA" id="ARBA00005043"/>
    </source>
</evidence>
<gene>
    <name evidence="9" type="ORF">QCA50_015972</name>
</gene>
<keyword evidence="10" id="KW-1185">Reference proteome</keyword>
<comment type="similarity">
    <text evidence="4">Belongs to the ELP5 family.</text>
</comment>
<reference evidence="9 10" key="1">
    <citation type="submission" date="2022-09" db="EMBL/GenBank/DDBJ databases">
        <authorList>
            <person name="Palmer J.M."/>
        </authorList>
    </citation>
    <scope>NUCLEOTIDE SEQUENCE [LARGE SCALE GENOMIC DNA]</scope>
    <source>
        <strain evidence="9 10">DSM 7382</strain>
    </source>
</reference>
<dbReference type="Pfam" id="PF10483">
    <property type="entry name" value="Elong_Iki1"/>
    <property type="match status" value="1"/>
</dbReference>
<dbReference type="GO" id="GO:0000049">
    <property type="term" value="F:tRNA binding"/>
    <property type="evidence" value="ECO:0007669"/>
    <property type="project" value="TreeGrafter"/>
</dbReference>
<dbReference type="GO" id="GO:0033588">
    <property type="term" value="C:elongator holoenzyme complex"/>
    <property type="evidence" value="ECO:0007669"/>
    <property type="project" value="InterPro"/>
</dbReference>
<organism evidence="9 10">
    <name type="scientific">Cerrena zonata</name>
    <dbReference type="NCBI Taxonomy" id="2478898"/>
    <lineage>
        <taxon>Eukaryota</taxon>
        <taxon>Fungi</taxon>
        <taxon>Dikarya</taxon>
        <taxon>Basidiomycota</taxon>
        <taxon>Agaricomycotina</taxon>
        <taxon>Agaricomycetes</taxon>
        <taxon>Polyporales</taxon>
        <taxon>Cerrenaceae</taxon>
        <taxon>Cerrena</taxon>
    </lineage>
</organism>
<comment type="subcellular location">
    <subcellularLocation>
        <location evidence="2">Cytoplasm</location>
    </subcellularLocation>
    <subcellularLocation>
        <location evidence="1">Nucleus</location>
    </subcellularLocation>
</comment>
<evidence type="ECO:0000256" key="2">
    <source>
        <dbReference type="ARBA" id="ARBA00004496"/>
    </source>
</evidence>
<protein>
    <recommendedName>
        <fullName evidence="5">Elongator complex protein 5</fullName>
    </recommendedName>
</protein>
<dbReference type="GO" id="GO:0002098">
    <property type="term" value="P:tRNA wobble uridine modification"/>
    <property type="evidence" value="ECO:0007669"/>
    <property type="project" value="InterPro"/>
</dbReference>
<evidence type="ECO:0000256" key="7">
    <source>
        <dbReference type="ARBA" id="ARBA00022694"/>
    </source>
</evidence>
<accession>A0AAW0FUG0</accession>
<dbReference type="InterPro" id="IPR019519">
    <property type="entry name" value="Elp5"/>
</dbReference>
<evidence type="ECO:0000256" key="1">
    <source>
        <dbReference type="ARBA" id="ARBA00004123"/>
    </source>
</evidence>
<dbReference type="EMBL" id="JASBNA010000045">
    <property type="protein sequence ID" value="KAK7680922.1"/>
    <property type="molecule type" value="Genomic_DNA"/>
</dbReference>
<evidence type="ECO:0000256" key="8">
    <source>
        <dbReference type="ARBA" id="ARBA00023242"/>
    </source>
</evidence>
<dbReference type="GO" id="GO:0005634">
    <property type="term" value="C:nucleus"/>
    <property type="evidence" value="ECO:0007669"/>
    <property type="project" value="UniProtKB-SubCell"/>
</dbReference>
<dbReference type="Proteomes" id="UP001385951">
    <property type="component" value="Unassembled WGS sequence"/>
</dbReference>
<proteinExistence type="inferred from homology"/>
<evidence type="ECO:0000256" key="6">
    <source>
        <dbReference type="ARBA" id="ARBA00022490"/>
    </source>
</evidence>
<evidence type="ECO:0000256" key="4">
    <source>
        <dbReference type="ARBA" id="ARBA00009567"/>
    </source>
</evidence>